<evidence type="ECO:0000259" key="1">
    <source>
        <dbReference type="Pfam" id="PF13460"/>
    </source>
</evidence>
<dbReference type="Gene3D" id="3.40.50.720">
    <property type="entry name" value="NAD(P)-binding Rossmann-like Domain"/>
    <property type="match status" value="1"/>
</dbReference>
<dbReference type="RefSeq" id="WP_053436674.1">
    <property type="nucleotide sequence ID" value="NZ_LGUF01000007.1"/>
</dbReference>
<dbReference type="InterPro" id="IPR016040">
    <property type="entry name" value="NAD(P)-bd_dom"/>
</dbReference>
<dbReference type="OrthoDB" id="9798632at2"/>
<name>A0A0M0GHB0_SPOGL</name>
<feature type="domain" description="NAD(P)-binding" evidence="1">
    <location>
        <begin position="9"/>
        <end position="120"/>
    </location>
</feature>
<dbReference type="CDD" id="cd05250">
    <property type="entry name" value="CC3_like_SDR_a"/>
    <property type="match status" value="1"/>
</dbReference>
<reference evidence="3" key="1">
    <citation type="submission" date="2015-07" db="EMBL/GenBank/DDBJ databases">
        <title>Fjat-10036 dsm4.</title>
        <authorList>
            <person name="Liu B."/>
            <person name="Wang J."/>
            <person name="Zhu Y."/>
            <person name="Liu G."/>
            <person name="Chen Q."/>
            <person name="Chen Z."/>
            <person name="Lan J."/>
            <person name="Che J."/>
            <person name="Ge C."/>
            <person name="Shi H."/>
            <person name="Pan Z."/>
            <person name="Liu X."/>
        </authorList>
    </citation>
    <scope>NUCLEOTIDE SEQUENCE [LARGE SCALE GENOMIC DNA]</scope>
    <source>
        <strain evidence="3">DSM 4</strain>
    </source>
</reference>
<dbReference type="AlphaFoldDB" id="A0A0M0GHB0"/>
<dbReference type="PATRIC" id="fig|1459.3.peg.4958"/>
<proteinExistence type="predicted"/>
<keyword evidence="3" id="KW-1185">Reference proteome</keyword>
<organism evidence="2 3">
    <name type="scientific">Sporosarcina globispora</name>
    <name type="common">Bacillus globisporus</name>
    <dbReference type="NCBI Taxonomy" id="1459"/>
    <lineage>
        <taxon>Bacteria</taxon>
        <taxon>Bacillati</taxon>
        <taxon>Bacillota</taxon>
        <taxon>Bacilli</taxon>
        <taxon>Bacillales</taxon>
        <taxon>Caryophanaceae</taxon>
        <taxon>Sporosarcina</taxon>
    </lineage>
</organism>
<dbReference type="PANTHER" id="PTHR14097:SF7">
    <property type="entry name" value="OXIDOREDUCTASE HTATIP2"/>
    <property type="match status" value="1"/>
</dbReference>
<dbReference type="EMBL" id="LGUF01000007">
    <property type="protein sequence ID" value="KON89305.1"/>
    <property type="molecule type" value="Genomic_DNA"/>
</dbReference>
<evidence type="ECO:0000313" key="2">
    <source>
        <dbReference type="EMBL" id="KON89305.1"/>
    </source>
</evidence>
<dbReference type="PANTHER" id="PTHR14097">
    <property type="entry name" value="OXIDOREDUCTASE HTATIP2"/>
    <property type="match status" value="1"/>
</dbReference>
<sequence>MERKALVLGATGLIGTQLVYELIENDMYDEIVLLTRRKTVNDHWKVKEIIIDFNRMEEVMPVFTGKDVFCCLGTTRRKAGSKEAFQKVDYEYSLKAAKLTSRAGANKFLLISALGADKNSLFFYNKVKGRLEEAVKELLIPSIYIFRPSLLIGSRQEFRFGEKIAEYFSILLNPLLKGRMQKYKPIKARHAAKAMVHAAQNGLNGVHIIESDKM</sequence>
<dbReference type="InterPro" id="IPR036291">
    <property type="entry name" value="NAD(P)-bd_dom_sf"/>
</dbReference>
<dbReference type="SUPFAM" id="SSF51735">
    <property type="entry name" value="NAD(P)-binding Rossmann-fold domains"/>
    <property type="match status" value="1"/>
</dbReference>
<dbReference type="Pfam" id="PF13460">
    <property type="entry name" value="NAD_binding_10"/>
    <property type="match status" value="1"/>
</dbReference>
<comment type="caution">
    <text evidence="2">The sequence shown here is derived from an EMBL/GenBank/DDBJ whole genome shotgun (WGS) entry which is preliminary data.</text>
</comment>
<protein>
    <recommendedName>
        <fullName evidence="1">NAD(P)-binding domain-containing protein</fullName>
    </recommendedName>
</protein>
<accession>A0A0M0GHB0</accession>
<dbReference type="STRING" id="1459.AF332_22495"/>
<gene>
    <name evidence="2" type="ORF">AF332_22495</name>
</gene>
<evidence type="ECO:0000313" key="3">
    <source>
        <dbReference type="Proteomes" id="UP000037109"/>
    </source>
</evidence>
<dbReference type="Proteomes" id="UP000037109">
    <property type="component" value="Unassembled WGS sequence"/>
</dbReference>